<comment type="similarity">
    <text evidence="2">Belongs to the bacterial solute-binding protein SsuA/TauA family.</text>
</comment>
<evidence type="ECO:0000256" key="3">
    <source>
        <dbReference type="ARBA" id="ARBA00022729"/>
    </source>
</evidence>
<organism evidence="5 6">
    <name type="scientific">Sphaerisporangium krabiense</name>
    <dbReference type="NCBI Taxonomy" id="763782"/>
    <lineage>
        <taxon>Bacteria</taxon>
        <taxon>Bacillati</taxon>
        <taxon>Actinomycetota</taxon>
        <taxon>Actinomycetes</taxon>
        <taxon>Streptosporangiales</taxon>
        <taxon>Streptosporangiaceae</taxon>
        <taxon>Sphaerisporangium</taxon>
    </lineage>
</organism>
<name>A0A7W9DMG9_9ACTN</name>
<dbReference type="InterPro" id="IPR015168">
    <property type="entry name" value="SsuA/THI5"/>
</dbReference>
<dbReference type="InterPro" id="IPR001638">
    <property type="entry name" value="Solute-binding_3/MltF_N"/>
</dbReference>
<gene>
    <name evidence="5" type="ORF">BJ981_000006</name>
</gene>
<comment type="caution">
    <text evidence="5">The sequence shown here is derived from an EMBL/GenBank/DDBJ whole genome shotgun (WGS) entry which is preliminary data.</text>
</comment>
<dbReference type="AlphaFoldDB" id="A0A7W9DMG9"/>
<dbReference type="Proteomes" id="UP000588112">
    <property type="component" value="Unassembled WGS sequence"/>
</dbReference>
<sequence length="281" mass="30776">MPIADVAGLYIAIEKGFFKEEGLTVKTKIIANGAEALPQLHSGALDVIIGNYFTFLSATERSNDKFRFIADIYQSKPDVFQIVVPKDSTVQTVKDLKGKRIAIASRNSIGELAVANALRTAGLDPRNDVQWVPMAFPQMPAALKNGSLDALWLTEPFLTGVQQEQGARKVTDTMTGAMADFPIAGWVTLDEWTRKYPKTMAALQRGLLKGQQVAASDRKAVEKVLPNYTQIKPEVASVITLGAFPTTLTATRIQRVADLMQEFGYLTKKLDVKPLLAPLPQ</sequence>
<protein>
    <submittedName>
        <fullName evidence="5">NitT/TauT family transport system substrate-binding protein</fullName>
    </submittedName>
</protein>
<proteinExistence type="inferred from homology"/>
<dbReference type="PANTHER" id="PTHR30024">
    <property type="entry name" value="ALIPHATIC SULFONATES-BINDING PROTEIN-RELATED"/>
    <property type="match status" value="1"/>
</dbReference>
<accession>A0A7W9DMG9</accession>
<evidence type="ECO:0000313" key="6">
    <source>
        <dbReference type="Proteomes" id="UP000588112"/>
    </source>
</evidence>
<dbReference type="SUPFAM" id="SSF53850">
    <property type="entry name" value="Periplasmic binding protein-like II"/>
    <property type="match status" value="1"/>
</dbReference>
<evidence type="ECO:0000313" key="5">
    <source>
        <dbReference type="EMBL" id="MBB5624307.1"/>
    </source>
</evidence>
<dbReference type="EMBL" id="JACHBR010000001">
    <property type="protein sequence ID" value="MBB5624307.1"/>
    <property type="molecule type" value="Genomic_DNA"/>
</dbReference>
<keyword evidence="3" id="KW-0732">Signal</keyword>
<reference evidence="5 6" key="1">
    <citation type="submission" date="2020-08" db="EMBL/GenBank/DDBJ databases">
        <title>Sequencing the genomes of 1000 actinobacteria strains.</title>
        <authorList>
            <person name="Klenk H.-P."/>
        </authorList>
    </citation>
    <scope>NUCLEOTIDE SEQUENCE [LARGE SCALE GENOMIC DNA]</scope>
    <source>
        <strain evidence="5 6">DSM 45790</strain>
    </source>
</reference>
<evidence type="ECO:0000256" key="2">
    <source>
        <dbReference type="ARBA" id="ARBA00010742"/>
    </source>
</evidence>
<feature type="domain" description="Solute-binding protein family 3/N-terminal" evidence="4">
    <location>
        <begin position="8"/>
        <end position="227"/>
    </location>
</feature>
<evidence type="ECO:0000259" key="4">
    <source>
        <dbReference type="SMART" id="SM00062"/>
    </source>
</evidence>
<dbReference type="Pfam" id="PF09084">
    <property type="entry name" value="NMT1"/>
    <property type="match status" value="1"/>
</dbReference>
<evidence type="ECO:0000256" key="1">
    <source>
        <dbReference type="ARBA" id="ARBA00004418"/>
    </source>
</evidence>
<dbReference type="GO" id="GO:0042597">
    <property type="term" value="C:periplasmic space"/>
    <property type="evidence" value="ECO:0007669"/>
    <property type="project" value="UniProtKB-SubCell"/>
</dbReference>
<keyword evidence="6" id="KW-1185">Reference proteome</keyword>
<dbReference type="PANTHER" id="PTHR30024:SF47">
    <property type="entry name" value="TAURINE-BINDING PERIPLASMIC PROTEIN"/>
    <property type="match status" value="1"/>
</dbReference>
<dbReference type="SMART" id="SM00062">
    <property type="entry name" value="PBPb"/>
    <property type="match status" value="1"/>
</dbReference>
<comment type="subcellular location">
    <subcellularLocation>
        <location evidence="1">Periplasm</location>
    </subcellularLocation>
</comment>
<dbReference type="Gene3D" id="3.40.190.10">
    <property type="entry name" value="Periplasmic binding protein-like II"/>
    <property type="match status" value="2"/>
</dbReference>